<protein>
    <submittedName>
        <fullName evidence="2">Uncharacterized protein</fullName>
    </submittedName>
</protein>
<evidence type="ECO:0000313" key="2">
    <source>
        <dbReference type="EMBL" id="KLO06278.1"/>
    </source>
</evidence>
<keyword evidence="3" id="KW-1185">Reference proteome</keyword>
<gene>
    <name evidence="2" type="ORF">SCHPADRAFT_910437</name>
</gene>
<accession>A0A0H2R9T8</accession>
<feature type="region of interest" description="Disordered" evidence="1">
    <location>
        <begin position="186"/>
        <end position="220"/>
    </location>
</feature>
<dbReference type="InParanoid" id="A0A0H2R9T8"/>
<feature type="compositionally biased region" description="Basic and acidic residues" evidence="1">
    <location>
        <begin position="204"/>
        <end position="220"/>
    </location>
</feature>
<proteinExistence type="predicted"/>
<organism evidence="2 3">
    <name type="scientific">Schizopora paradoxa</name>
    <dbReference type="NCBI Taxonomy" id="27342"/>
    <lineage>
        <taxon>Eukaryota</taxon>
        <taxon>Fungi</taxon>
        <taxon>Dikarya</taxon>
        <taxon>Basidiomycota</taxon>
        <taxon>Agaricomycotina</taxon>
        <taxon>Agaricomycetes</taxon>
        <taxon>Hymenochaetales</taxon>
        <taxon>Schizoporaceae</taxon>
        <taxon>Schizopora</taxon>
    </lineage>
</organism>
<reference evidence="2 3" key="1">
    <citation type="submission" date="2015-04" db="EMBL/GenBank/DDBJ databases">
        <title>Complete genome sequence of Schizopora paradoxa KUC8140, a cosmopolitan wood degrader in East Asia.</title>
        <authorList>
            <consortium name="DOE Joint Genome Institute"/>
            <person name="Min B."/>
            <person name="Park H."/>
            <person name="Jang Y."/>
            <person name="Kim J.-J."/>
            <person name="Kim K.H."/>
            <person name="Pangilinan J."/>
            <person name="Lipzen A."/>
            <person name="Riley R."/>
            <person name="Grigoriev I.V."/>
            <person name="Spatafora J.W."/>
            <person name="Choi I.-G."/>
        </authorList>
    </citation>
    <scope>NUCLEOTIDE SEQUENCE [LARGE SCALE GENOMIC DNA]</scope>
    <source>
        <strain evidence="2 3">KUC8140</strain>
    </source>
</reference>
<evidence type="ECO:0000256" key="1">
    <source>
        <dbReference type="SAM" id="MobiDB-lite"/>
    </source>
</evidence>
<feature type="region of interest" description="Disordered" evidence="1">
    <location>
        <begin position="45"/>
        <end position="74"/>
    </location>
</feature>
<name>A0A0H2R9T8_9AGAM</name>
<dbReference type="AlphaFoldDB" id="A0A0H2R9T8"/>
<dbReference type="Proteomes" id="UP000053477">
    <property type="component" value="Unassembled WGS sequence"/>
</dbReference>
<sequence>MEDGGKESVVTTCREREEVCRDLAHATSNQYGNGEKVRNIHPRTSSVVRRRRPQTPACPAPRTVHHPSSPASHPSSILLRILSSARSSSSAPTALADLAKLNESGIRGGDGDDARSLSGVRCVGRRRHSSLEKCWKTSRVSRGRGRGAVDGGACCVRKVVVAGVEQVDVLKLRRRRPFVKSIFFPTRGIPRSRSPTHPLRREKRRDETRRAKDEVRGLLQ</sequence>
<evidence type="ECO:0000313" key="3">
    <source>
        <dbReference type="Proteomes" id="UP000053477"/>
    </source>
</evidence>
<dbReference type="EMBL" id="KQ086220">
    <property type="protein sequence ID" value="KLO06278.1"/>
    <property type="molecule type" value="Genomic_DNA"/>
</dbReference>